<evidence type="ECO:0000313" key="3">
    <source>
        <dbReference type="EMBL" id="SDK03724.1"/>
    </source>
</evidence>
<dbReference type="RefSeq" id="WP_090550023.1">
    <property type="nucleotide sequence ID" value="NZ_FNFP01000001.1"/>
</dbReference>
<evidence type="ECO:0000259" key="2">
    <source>
        <dbReference type="Pfam" id="PF16653"/>
    </source>
</evidence>
<dbReference type="Gene3D" id="3.40.50.720">
    <property type="entry name" value="NAD(P)-binding Rossmann-like Domain"/>
    <property type="match status" value="1"/>
</dbReference>
<dbReference type="PANTHER" id="PTHR43796">
    <property type="entry name" value="CARBOXYNORSPERMIDINE SYNTHASE"/>
    <property type="match status" value="1"/>
</dbReference>
<dbReference type="OrthoDB" id="9769367at2"/>
<dbReference type="AlphaFoldDB" id="A0A1G8YMQ1"/>
<proteinExistence type="predicted"/>
<dbReference type="InterPro" id="IPR032095">
    <property type="entry name" value="Sacchrp_dh-like_C"/>
</dbReference>
<dbReference type="EMBL" id="FNFP01000001">
    <property type="protein sequence ID" value="SDK03724.1"/>
    <property type="molecule type" value="Genomic_DNA"/>
</dbReference>
<dbReference type="Gene3D" id="3.30.360.10">
    <property type="entry name" value="Dihydrodipicolinate Reductase, domain 2"/>
    <property type="match status" value="1"/>
</dbReference>
<dbReference type="Proteomes" id="UP000198718">
    <property type="component" value="Unassembled WGS sequence"/>
</dbReference>
<dbReference type="SUPFAM" id="SSF51735">
    <property type="entry name" value="NAD(P)-binding Rossmann-fold domains"/>
    <property type="match status" value="1"/>
</dbReference>
<dbReference type="STRING" id="393762.SAMN05660472_00581"/>
<dbReference type="InterPro" id="IPR005097">
    <property type="entry name" value="Sacchrp_dh_NADP-bd"/>
</dbReference>
<keyword evidence="4" id="KW-1185">Reference proteome</keyword>
<feature type="domain" description="Saccharopine dehydrogenase-like C-terminal" evidence="2">
    <location>
        <begin position="149"/>
        <end position="399"/>
    </location>
</feature>
<sequence length="432" mass="48482">MKILLIGTGGVGEAIAKITKKYDPNAEWMTKMVLANLNIEKANELASKLNDAERYPVEYLDATNKEAIKSLAKKYDIDVIMNCCDPTLNESIFDAALECDCNYVDMAMTLSIQHPTDPYNQSYIKLGDYQFAKGEEWKNKGKLALVGSGADPGMSDVFARYAEKHLFDEIEEIGVRDGGNLETEGHSVSFGFSIWTTIEECLNPPLIWEREKGWYAVEPFFEPEIFHFPEGIGDVEIVNVEHEEVSLIPRYIDKGLKKVTFKYGLGRDFIQALKYLQALNLDRKDIEIEVGGEKISPRSFVAKAAPNPATLGEKMTGKTCVGTWIKGKKDGLERQVYLYQATDNQEVMKRIGSQAVVTQTAYPTVIMLELLAKGIWSGAGVESPEAFDPDPFVERMEAYDFIGGLMEMESEYLQTIERDKIKEPLLKVVTAE</sequence>
<dbReference type="InterPro" id="IPR036291">
    <property type="entry name" value="NAD(P)-bd_dom_sf"/>
</dbReference>
<name>A0A1G8YMQ1_9FIRM</name>
<dbReference type="Pfam" id="PF16653">
    <property type="entry name" value="Sacchrp_dh_C"/>
    <property type="match status" value="1"/>
</dbReference>
<evidence type="ECO:0000259" key="1">
    <source>
        <dbReference type="Pfam" id="PF03435"/>
    </source>
</evidence>
<dbReference type="Pfam" id="PF03435">
    <property type="entry name" value="Sacchrp_dh_NADP"/>
    <property type="match status" value="1"/>
</dbReference>
<reference evidence="3 4" key="1">
    <citation type="submission" date="2016-10" db="EMBL/GenBank/DDBJ databases">
        <authorList>
            <person name="de Groot N.N."/>
        </authorList>
    </citation>
    <scope>NUCLEOTIDE SEQUENCE [LARGE SCALE GENOMIC DNA]</scope>
    <source>
        <strain evidence="3 4">DSM 18346</strain>
    </source>
</reference>
<feature type="domain" description="Saccharopine dehydrogenase NADP binding" evidence="1">
    <location>
        <begin position="3"/>
        <end position="145"/>
    </location>
</feature>
<gene>
    <name evidence="3" type="ORF">SAMN05660472_00581</name>
</gene>
<organism evidence="3 4">
    <name type="scientific">Natronincola ferrireducens</name>
    <dbReference type="NCBI Taxonomy" id="393762"/>
    <lineage>
        <taxon>Bacteria</taxon>
        <taxon>Bacillati</taxon>
        <taxon>Bacillota</taxon>
        <taxon>Clostridia</taxon>
        <taxon>Peptostreptococcales</taxon>
        <taxon>Natronincolaceae</taxon>
        <taxon>Natronincola</taxon>
    </lineage>
</organism>
<evidence type="ECO:0000313" key="4">
    <source>
        <dbReference type="Proteomes" id="UP000198718"/>
    </source>
</evidence>
<accession>A0A1G8YMQ1</accession>
<dbReference type="PANTHER" id="PTHR43796:SF2">
    <property type="entry name" value="CARBOXYNORSPERMIDINE SYNTHASE"/>
    <property type="match status" value="1"/>
</dbReference>
<protein>
    <submittedName>
        <fullName evidence="3">Saccharopine dehydrogenase, NADP-dependent</fullName>
    </submittedName>
</protein>